<proteinExistence type="predicted"/>
<accession>A0A8K1G572</accession>
<organism evidence="1 2">
    <name type="scientific">Zosterops borbonicus</name>
    <dbReference type="NCBI Taxonomy" id="364589"/>
    <lineage>
        <taxon>Eukaryota</taxon>
        <taxon>Metazoa</taxon>
        <taxon>Chordata</taxon>
        <taxon>Craniata</taxon>
        <taxon>Vertebrata</taxon>
        <taxon>Euteleostomi</taxon>
        <taxon>Archelosauria</taxon>
        <taxon>Archosauria</taxon>
        <taxon>Dinosauria</taxon>
        <taxon>Saurischia</taxon>
        <taxon>Theropoda</taxon>
        <taxon>Coelurosauria</taxon>
        <taxon>Aves</taxon>
        <taxon>Neognathae</taxon>
        <taxon>Neoaves</taxon>
        <taxon>Telluraves</taxon>
        <taxon>Australaves</taxon>
        <taxon>Passeriformes</taxon>
        <taxon>Sylvioidea</taxon>
        <taxon>Zosteropidae</taxon>
        <taxon>Zosterops</taxon>
    </lineage>
</organism>
<evidence type="ECO:0000313" key="1">
    <source>
        <dbReference type="EMBL" id="TRZ12081.1"/>
    </source>
</evidence>
<evidence type="ECO:0000313" key="2">
    <source>
        <dbReference type="Proteomes" id="UP000796761"/>
    </source>
</evidence>
<name>A0A8K1G572_9PASS</name>
<keyword evidence="2" id="KW-1185">Reference proteome</keyword>
<sequence length="79" mass="9487">MEEEEEEEDETRNTNQLKATIYCKGQEIKWTVSGSDQAFLQESERKVRTLHWDKAFEWLHFLLALSFFANYLQGEKQQE</sequence>
<dbReference type="Proteomes" id="UP000796761">
    <property type="component" value="Unassembled WGS sequence"/>
</dbReference>
<protein>
    <submittedName>
        <fullName evidence="1">Uncharacterized protein</fullName>
    </submittedName>
</protein>
<reference evidence="1" key="1">
    <citation type="submission" date="2019-04" db="EMBL/GenBank/DDBJ databases">
        <title>Genome assembly of Zosterops borbonicus 15179.</title>
        <authorList>
            <person name="Leroy T."/>
            <person name="Anselmetti Y."/>
            <person name="Tilak M.-K."/>
            <person name="Nabholz B."/>
        </authorList>
    </citation>
    <scope>NUCLEOTIDE SEQUENCE</scope>
    <source>
        <strain evidence="1">HGM_15179</strain>
        <tissue evidence="1">Muscle</tissue>
    </source>
</reference>
<gene>
    <name evidence="1" type="ORF">HGM15179_015014</name>
</gene>
<dbReference type="EMBL" id="SWJQ01000622">
    <property type="protein sequence ID" value="TRZ12081.1"/>
    <property type="molecule type" value="Genomic_DNA"/>
</dbReference>
<comment type="caution">
    <text evidence="1">The sequence shown here is derived from an EMBL/GenBank/DDBJ whole genome shotgun (WGS) entry which is preliminary data.</text>
</comment>
<dbReference type="AlphaFoldDB" id="A0A8K1G572"/>